<sequence>MSKRTRLDDDTARPPKRAKPEHSQQQPVEDIQFARQLQQLLVFRQDGLQQLRNGIASFKAFLESILYHRDEDARPRQLSILREYLETQKPDDPKDTEKPFLSQLWQAWSFANQNNNDYLASSIGAIFALLLRTLSSLLDFRDHGLLLCRTVLLFQHLRLVKRGMDAPKHKDFVIQPCLRLLTELVSFDGGVLAREAYKRREQTFDITTLRRNLGLVRTDVPEEEARRKPSIRTLTVRYILALLKYLHEGAKNDMLRSRPFCVALFSHLADDPADVITDILNVTEQSVLKDDALQRSAKSTLLLQYNLERVNEVATRSREDHPAAERAFAWLKAVCTKDSYGVLRSNGWYPPSTSDHDAGHKRSKHAIDLGLDSLESYDQSERPDVRNTTLLGWIQTLRPHADPKERELIITCFEAAPELVAAYFGERNMQLEPKLTNTWLGYASFLFEVVRLQVPEHFGNSNYEDGENQSLPMPPQTSIILENLLPRPLTQKVLARCLNQSSELITFFVIRLLVLAFRKLSTVLTEMRNASEVAKQYQSLWEEASERLLARFTERVPPMKDIIGAFRKIPDDEEHAMQREASARLLRLSYEVTPVQALEEQFDVSAALTAALARSSSETATSEISELRAIELQHLLVIAKHSPGMKWFSKQGGLDHSPLVSLLRLHLGNVRNTEIRMLLWDVLSRHDLLASDSELDALLASLLAITTPTDELWSFIDECLARASRQPVKYVDQLESSSTETLPKDMKKRLMASLSDHLPGLMAAAVAEQAAFAKGKQNTLHWAAFFLDLVFETGHTKAAGVLSRAVSALPAAVDHAVANTASREVAMEQVRLPQPDVAMEDYPGAPKPDAFPRFTPPPKESDSRPELLRWAQKDLALAFEDGDISALVLCLCSSHPDIVRQGHAQLRSLTLKLHTTASTALDSKDHLAVLLGELLESFEHQYLPANQPLPYLAGVFATKALNVLQNPTHHIYPKLNRYLIKSPEWRITRLPAYWLSNTLHSQPEEDDAYWKEINWVLSWLIEGLRTPADLEILRRGGSFEKVMGLYCSPGAAAAGRRGKVGKGTTQGKVVELLYRGTCVEGGSRTLVTRAGVLAWLDIVGRRAEGGSEMIDFMKARVLETADGEKMRVWKGL</sequence>
<evidence type="ECO:0000313" key="6">
    <source>
        <dbReference type="Proteomes" id="UP000308549"/>
    </source>
</evidence>
<feature type="domain" description="URB1 N-terminal" evidence="2">
    <location>
        <begin position="101"/>
        <end position="442"/>
    </location>
</feature>
<dbReference type="AlphaFoldDB" id="A0A4U0TJF5"/>
<dbReference type="Proteomes" id="UP000308549">
    <property type="component" value="Unassembled WGS sequence"/>
</dbReference>
<name>A0A4U0TJF5_9PEZI</name>
<gene>
    <name evidence="5" type="ORF">B0A50_08546</name>
</gene>
<dbReference type="Pfam" id="PF26140">
    <property type="entry name" value="HEAT_URB1"/>
    <property type="match status" value="1"/>
</dbReference>
<proteinExistence type="predicted"/>
<dbReference type="InterPro" id="IPR032436">
    <property type="entry name" value="URB1_C"/>
</dbReference>
<evidence type="ECO:0008006" key="7">
    <source>
        <dbReference type="Google" id="ProtNLM"/>
    </source>
</evidence>
<feature type="domain" description="URB1 C-terminal" evidence="3">
    <location>
        <begin position="885"/>
        <end position="1095"/>
    </location>
</feature>
<dbReference type="GO" id="GO:0005730">
    <property type="term" value="C:nucleolus"/>
    <property type="evidence" value="ECO:0007669"/>
    <property type="project" value="TreeGrafter"/>
</dbReference>
<evidence type="ECO:0000259" key="4">
    <source>
        <dbReference type="Pfam" id="PF26140"/>
    </source>
</evidence>
<dbReference type="PANTHER" id="PTHR13500">
    <property type="entry name" value="NUCLEOLAR PRERIBOSOMAL-ASSOCIATED PROTEIN 1"/>
    <property type="match status" value="1"/>
</dbReference>
<organism evidence="5 6">
    <name type="scientific">Salinomyces thailandicus</name>
    <dbReference type="NCBI Taxonomy" id="706561"/>
    <lineage>
        <taxon>Eukaryota</taxon>
        <taxon>Fungi</taxon>
        <taxon>Dikarya</taxon>
        <taxon>Ascomycota</taxon>
        <taxon>Pezizomycotina</taxon>
        <taxon>Dothideomycetes</taxon>
        <taxon>Dothideomycetidae</taxon>
        <taxon>Mycosphaerellales</taxon>
        <taxon>Teratosphaeriaceae</taxon>
        <taxon>Salinomyces</taxon>
    </lineage>
</organism>
<dbReference type="OrthoDB" id="72892at2759"/>
<evidence type="ECO:0000313" key="5">
    <source>
        <dbReference type="EMBL" id="TKA21968.1"/>
    </source>
</evidence>
<dbReference type="Pfam" id="PF11707">
    <property type="entry name" value="Npa1"/>
    <property type="match status" value="1"/>
</dbReference>
<dbReference type="GO" id="GO:0000466">
    <property type="term" value="P:maturation of 5.8S rRNA from tricistronic rRNA transcript (SSU-rRNA, 5.8S rRNA, LSU-rRNA)"/>
    <property type="evidence" value="ECO:0007669"/>
    <property type="project" value="TreeGrafter"/>
</dbReference>
<dbReference type="InterPro" id="IPR039844">
    <property type="entry name" value="URB1"/>
</dbReference>
<evidence type="ECO:0000259" key="3">
    <source>
        <dbReference type="Pfam" id="PF16201"/>
    </source>
</evidence>
<dbReference type="InterPro" id="IPR059018">
    <property type="entry name" value="HEAT_URB1"/>
</dbReference>
<dbReference type="Pfam" id="PF16201">
    <property type="entry name" value="NopRA1"/>
    <property type="match status" value="1"/>
</dbReference>
<reference evidence="5 6" key="1">
    <citation type="submission" date="2017-03" db="EMBL/GenBank/DDBJ databases">
        <title>Genomes of endolithic fungi from Antarctica.</title>
        <authorList>
            <person name="Coleine C."/>
            <person name="Masonjones S."/>
            <person name="Stajich J.E."/>
        </authorList>
    </citation>
    <scope>NUCLEOTIDE SEQUENCE [LARGE SCALE GENOMIC DNA]</scope>
    <source>
        <strain evidence="5 6">CCFEE 6315</strain>
    </source>
</reference>
<keyword evidence="6" id="KW-1185">Reference proteome</keyword>
<feature type="compositionally biased region" description="Basic and acidic residues" evidence="1">
    <location>
        <begin position="1"/>
        <end position="22"/>
    </location>
</feature>
<dbReference type="InterPro" id="IPR021714">
    <property type="entry name" value="URB1_N"/>
</dbReference>
<evidence type="ECO:0000259" key="2">
    <source>
        <dbReference type="Pfam" id="PF11707"/>
    </source>
</evidence>
<dbReference type="EMBL" id="NAJL01000090">
    <property type="protein sequence ID" value="TKA21968.1"/>
    <property type="molecule type" value="Genomic_DNA"/>
</dbReference>
<evidence type="ECO:0000256" key="1">
    <source>
        <dbReference type="SAM" id="MobiDB-lite"/>
    </source>
</evidence>
<comment type="caution">
    <text evidence="5">The sequence shown here is derived from an EMBL/GenBank/DDBJ whole genome shotgun (WGS) entry which is preliminary data.</text>
</comment>
<protein>
    <recommendedName>
        <fullName evidence="7">Nucleolar pre-ribosomal-associated protein 1</fullName>
    </recommendedName>
</protein>
<feature type="domain" description="URB1 central HEAT repeat" evidence="4">
    <location>
        <begin position="642"/>
        <end position="811"/>
    </location>
</feature>
<dbReference type="PANTHER" id="PTHR13500:SF0">
    <property type="entry name" value="NUCLEOLAR PRE-RIBOSOMAL-ASSOCIATED PROTEIN 1"/>
    <property type="match status" value="1"/>
</dbReference>
<feature type="region of interest" description="Disordered" evidence="1">
    <location>
        <begin position="1"/>
        <end position="29"/>
    </location>
</feature>
<dbReference type="GO" id="GO:0000463">
    <property type="term" value="P:maturation of LSU-rRNA from tricistronic rRNA transcript (SSU-rRNA, 5.8S rRNA, LSU-rRNA)"/>
    <property type="evidence" value="ECO:0007669"/>
    <property type="project" value="TreeGrafter"/>
</dbReference>
<accession>A0A4U0TJF5</accession>